<proteinExistence type="predicted"/>
<protein>
    <submittedName>
        <fullName evidence="2">Uncharacterized protein</fullName>
    </submittedName>
</protein>
<name>A0A932EQE2_9BACT</name>
<comment type="caution">
    <text evidence="2">The sequence shown here is derived from an EMBL/GenBank/DDBJ whole genome shotgun (WGS) entry which is preliminary data.</text>
</comment>
<dbReference type="AlphaFoldDB" id="A0A932EQE2"/>
<keyword evidence="1" id="KW-1133">Transmembrane helix</keyword>
<organism evidence="2 3">
    <name type="scientific">Candidatus Korobacter versatilis</name>
    <dbReference type="NCBI Taxonomy" id="658062"/>
    <lineage>
        <taxon>Bacteria</taxon>
        <taxon>Pseudomonadati</taxon>
        <taxon>Acidobacteriota</taxon>
        <taxon>Terriglobia</taxon>
        <taxon>Terriglobales</taxon>
        <taxon>Candidatus Korobacteraceae</taxon>
        <taxon>Candidatus Korobacter</taxon>
    </lineage>
</organism>
<evidence type="ECO:0000256" key="1">
    <source>
        <dbReference type="SAM" id="Phobius"/>
    </source>
</evidence>
<sequence length="140" mass="16172">MKRRWQIVLPSLGLIIFSLITYHSFNQQLAKAQPGRYLWWSSVPLDRDPLERRRAEWDPCRDKADSCVGWDPISIRVLPATVPRLYMLSALPAFLAGMIIVFGLGALGVNQVWSFLIVLPLLTSCWYFLVGWLIDRRLSR</sequence>
<evidence type="ECO:0000313" key="3">
    <source>
        <dbReference type="Proteomes" id="UP000779809"/>
    </source>
</evidence>
<evidence type="ECO:0000313" key="2">
    <source>
        <dbReference type="EMBL" id="MBI2679167.1"/>
    </source>
</evidence>
<keyword evidence="1" id="KW-0812">Transmembrane</keyword>
<gene>
    <name evidence="2" type="ORF">HYX28_10345</name>
</gene>
<feature type="transmembrane region" description="Helical" evidence="1">
    <location>
        <begin position="85"/>
        <end position="107"/>
    </location>
</feature>
<feature type="transmembrane region" description="Helical" evidence="1">
    <location>
        <begin position="6"/>
        <end position="25"/>
    </location>
</feature>
<dbReference type="Proteomes" id="UP000779809">
    <property type="component" value="Unassembled WGS sequence"/>
</dbReference>
<accession>A0A932EQE2</accession>
<keyword evidence="1" id="KW-0472">Membrane</keyword>
<feature type="transmembrane region" description="Helical" evidence="1">
    <location>
        <begin position="113"/>
        <end position="134"/>
    </location>
</feature>
<dbReference type="EMBL" id="JACPNR010000013">
    <property type="protein sequence ID" value="MBI2679167.1"/>
    <property type="molecule type" value="Genomic_DNA"/>
</dbReference>
<reference evidence="2" key="1">
    <citation type="submission" date="2020-07" db="EMBL/GenBank/DDBJ databases">
        <title>Huge and variable diversity of episymbiotic CPR bacteria and DPANN archaea in groundwater ecosystems.</title>
        <authorList>
            <person name="He C.Y."/>
            <person name="Keren R."/>
            <person name="Whittaker M."/>
            <person name="Farag I.F."/>
            <person name="Doudna J."/>
            <person name="Cate J.H.D."/>
            <person name="Banfield J.F."/>
        </authorList>
    </citation>
    <scope>NUCLEOTIDE SEQUENCE</scope>
    <source>
        <strain evidence="2">NC_groundwater_580_Pr5_B-0.1um_64_19</strain>
    </source>
</reference>